<organism evidence="1 2">
    <name type="scientific">Haloarcula terrestris</name>
    <dbReference type="NCBI Taxonomy" id="2950533"/>
    <lineage>
        <taxon>Archaea</taxon>
        <taxon>Methanobacteriati</taxon>
        <taxon>Methanobacteriota</taxon>
        <taxon>Stenosarchaea group</taxon>
        <taxon>Halobacteria</taxon>
        <taxon>Halobacteriales</taxon>
        <taxon>Haloarculaceae</taxon>
        <taxon>Haloarcula</taxon>
    </lineage>
</organism>
<name>A0AAE4F2E9_9EURY</name>
<evidence type="ECO:0000313" key="1">
    <source>
        <dbReference type="EMBL" id="MDS0223719.1"/>
    </source>
</evidence>
<proteinExistence type="predicted"/>
<dbReference type="EMBL" id="JAMQOM010000022">
    <property type="protein sequence ID" value="MDS0223719.1"/>
    <property type="molecule type" value="Genomic_DNA"/>
</dbReference>
<comment type="caution">
    <text evidence="1">The sequence shown here is derived from an EMBL/GenBank/DDBJ whole genome shotgun (WGS) entry which is preliminary data.</text>
</comment>
<keyword evidence="2" id="KW-1185">Reference proteome</keyword>
<dbReference type="AlphaFoldDB" id="A0AAE4F2E9"/>
<reference evidence="1 2" key="1">
    <citation type="submission" date="2022-06" db="EMBL/GenBank/DDBJ databases">
        <title>Haloarcula sp. a new haloarchaeum isolate from saline soil.</title>
        <authorList>
            <person name="Strakova D."/>
            <person name="Galisteo C."/>
            <person name="Sanchez-Porro C."/>
            <person name="Ventosa A."/>
        </authorList>
    </citation>
    <scope>NUCLEOTIDE SEQUENCE [LARGE SCALE GENOMIC DNA]</scope>
    <source>
        <strain evidence="1 2">S1AR25-5A</strain>
    </source>
</reference>
<dbReference type="RefSeq" id="WP_310898209.1">
    <property type="nucleotide sequence ID" value="NZ_JAMQOM010000022.1"/>
</dbReference>
<gene>
    <name evidence="1" type="ORF">NDI54_20460</name>
</gene>
<dbReference type="Proteomes" id="UP001253439">
    <property type="component" value="Unassembled WGS sequence"/>
</dbReference>
<evidence type="ECO:0000313" key="2">
    <source>
        <dbReference type="Proteomes" id="UP001253439"/>
    </source>
</evidence>
<accession>A0AAE4F2E9</accession>
<protein>
    <submittedName>
        <fullName evidence="1">Uncharacterized protein</fullName>
    </submittedName>
</protein>
<sequence length="56" mass="6454">MSEESARIYNQARRNEVSSVEAWEDLQSLSEDIDWDVERLLSESPTSTDADRELPP</sequence>